<keyword evidence="1" id="KW-0732">Signal</keyword>
<dbReference type="Proteomes" id="UP000077317">
    <property type="component" value="Chromosome"/>
</dbReference>
<evidence type="ECO:0000256" key="1">
    <source>
        <dbReference type="SAM" id="SignalP"/>
    </source>
</evidence>
<sequence length="183" mass="21285">MATKKTKLYLICFIGVCVFLISACSNKNSTSVNTIKVGEVYQFDPSDNTTVYFELRDDNSYVEMRNNAQYKTQEELDEKRYDNEDTSIVPQIDYVTGTYTKDSNYIYMTPKALTYVQFNNVADVSKKIVSEVQKKDNYNINNNYRILNLEDTVTVSSRKLKVIKSNKKLPHSEDEFLSQYNYN</sequence>
<reference evidence="2 3" key="1">
    <citation type="journal article" date="2016" name="Int. J. Syst. Evol. Microbiol.">
        <title>Streptococcuspantholopis sp. nov., isolated from faeces of the Tibetan antelope (Pantholops hodgsonii).</title>
        <authorList>
            <person name="Bai X."/>
            <person name="Xiong Y."/>
            <person name="Lu S."/>
            <person name="Jin D."/>
            <person name="Lai X."/>
            <person name="Yang J."/>
            <person name="Niu L."/>
            <person name="Hu S."/>
            <person name="Meng X."/>
            <person name="Pu J."/>
            <person name="Ye C."/>
            <person name="Xu J."/>
        </authorList>
    </citation>
    <scope>NUCLEOTIDE SEQUENCE [LARGE SCALE GENOMIC DNA]</scope>
    <source>
        <strain evidence="2 3">TA 26</strain>
    </source>
</reference>
<dbReference type="KEGG" id="spat:A0O21_01475"/>
<feature type="chain" id="PRO_5038521183" evidence="1">
    <location>
        <begin position="24"/>
        <end position="183"/>
    </location>
</feature>
<gene>
    <name evidence="2" type="ORF">A0O21_01475</name>
</gene>
<reference evidence="3" key="2">
    <citation type="submission" date="2016-03" db="EMBL/GenBank/DDBJ databases">
        <title>Streptococcus antelopensis sp. nov., isolated from the feces of the Tibetan antelope (Pantholops hodgsonii) in Hoh Xil National Nature Reserve, Qinghai, China.</title>
        <authorList>
            <person name="Bai X."/>
        </authorList>
    </citation>
    <scope>NUCLEOTIDE SEQUENCE [LARGE SCALE GENOMIC DNA]</scope>
    <source>
        <strain evidence="3">TA 26</strain>
    </source>
</reference>
<protein>
    <submittedName>
        <fullName evidence="2">Uncharacterized protein</fullName>
    </submittedName>
</protein>
<dbReference type="RefSeq" id="WP_067060349.1">
    <property type="nucleotide sequence ID" value="NZ_CP014699.1"/>
</dbReference>
<feature type="signal peptide" evidence="1">
    <location>
        <begin position="1"/>
        <end position="23"/>
    </location>
</feature>
<dbReference type="PROSITE" id="PS51257">
    <property type="entry name" value="PROKAR_LIPOPROTEIN"/>
    <property type="match status" value="1"/>
</dbReference>
<evidence type="ECO:0000313" key="3">
    <source>
        <dbReference type="Proteomes" id="UP000077317"/>
    </source>
</evidence>
<keyword evidence="3" id="KW-1185">Reference proteome</keyword>
<dbReference type="OrthoDB" id="2239772at2"/>
<evidence type="ECO:0000313" key="2">
    <source>
        <dbReference type="EMBL" id="AND78795.1"/>
    </source>
</evidence>
<organism evidence="2 3">
    <name type="scientific">Streptococcus pantholopis</name>
    <dbReference type="NCBI Taxonomy" id="1811193"/>
    <lineage>
        <taxon>Bacteria</taxon>
        <taxon>Bacillati</taxon>
        <taxon>Bacillota</taxon>
        <taxon>Bacilli</taxon>
        <taxon>Lactobacillales</taxon>
        <taxon>Streptococcaceae</taxon>
        <taxon>Streptococcus</taxon>
    </lineage>
</organism>
<name>A0A172Q5U0_9STRE</name>
<dbReference type="AlphaFoldDB" id="A0A172Q5U0"/>
<proteinExistence type="predicted"/>
<dbReference type="STRING" id="1811193.A0O21_01475"/>
<dbReference type="EMBL" id="CP014699">
    <property type="protein sequence ID" value="AND78795.1"/>
    <property type="molecule type" value="Genomic_DNA"/>
</dbReference>
<accession>A0A172Q5U0</accession>